<dbReference type="SUPFAM" id="SSF110857">
    <property type="entry name" value="Gamma-glutamyl cyclotransferase-like"/>
    <property type="match status" value="1"/>
</dbReference>
<dbReference type="InterPro" id="IPR045038">
    <property type="entry name" value="AIG2-like"/>
</dbReference>
<dbReference type="InterPro" id="IPR013024">
    <property type="entry name" value="GGCT-like"/>
</dbReference>
<feature type="transmembrane region" description="Helical" evidence="4">
    <location>
        <begin position="16"/>
        <end position="33"/>
    </location>
</feature>
<dbReference type="Proteomes" id="UP001497453">
    <property type="component" value="Chromosome 3"/>
</dbReference>
<comment type="similarity">
    <text evidence="1">Belongs to the gamma-glutamylcyclotransferase family.</text>
</comment>
<feature type="domain" description="Gamma-glutamylcyclotransferase AIG2-like" evidence="5">
    <location>
        <begin position="16"/>
        <end position="136"/>
    </location>
</feature>
<dbReference type="EMBL" id="OZ037946">
    <property type="protein sequence ID" value="CAL1703204.1"/>
    <property type="molecule type" value="Genomic_DNA"/>
</dbReference>
<dbReference type="PANTHER" id="PTHR31544">
    <property type="entry name" value="AIG2-LIKE PROTEIN D"/>
    <property type="match status" value="1"/>
</dbReference>
<keyword evidence="2" id="KW-0808">Transferase</keyword>
<keyword evidence="4" id="KW-0472">Membrane</keyword>
<gene>
    <name evidence="6" type="ORF">GFSPODELE1_LOCUS4453</name>
</gene>
<dbReference type="InterPro" id="IPR009288">
    <property type="entry name" value="AIG2-like_dom"/>
</dbReference>
<evidence type="ECO:0000256" key="3">
    <source>
        <dbReference type="ARBA" id="ARBA00030602"/>
    </source>
</evidence>
<accession>A0ABP1D7S1</accession>
<keyword evidence="7" id="KW-1185">Reference proteome</keyword>
<evidence type="ECO:0000313" key="6">
    <source>
        <dbReference type="EMBL" id="CAL1703204.1"/>
    </source>
</evidence>
<dbReference type="PANTHER" id="PTHR31544:SF2">
    <property type="entry name" value="AIG2-LIKE PROTEIN D"/>
    <property type="match status" value="1"/>
</dbReference>
<dbReference type="InterPro" id="IPR036568">
    <property type="entry name" value="GGCT-like_sf"/>
</dbReference>
<evidence type="ECO:0000256" key="4">
    <source>
        <dbReference type="SAM" id="Phobius"/>
    </source>
</evidence>
<keyword evidence="4" id="KW-1133">Transmembrane helix</keyword>
<protein>
    <recommendedName>
        <fullName evidence="3">Putative gamma-glutamylcyclotransferase</fullName>
    </recommendedName>
</protein>
<evidence type="ECO:0000313" key="7">
    <source>
        <dbReference type="Proteomes" id="UP001497453"/>
    </source>
</evidence>
<proteinExistence type="inferred from homology"/>
<dbReference type="CDD" id="cd06661">
    <property type="entry name" value="GGCT_like"/>
    <property type="match status" value="1"/>
</dbReference>
<keyword evidence="4" id="KW-0812">Transmembrane</keyword>
<dbReference type="Gene3D" id="3.10.490.10">
    <property type="entry name" value="Gamma-glutamyl cyclotransferase-like"/>
    <property type="match status" value="1"/>
</dbReference>
<dbReference type="Pfam" id="PF06094">
    <property type="entry name" value="GGACT"/>
    <property type="match status" value="1"/>
</dbReference>
<evidence type="ECO:0000256" key="1">
    <source>
        <dbReference type="ARBA" id="ARBA00008861"/>
    </source>
</evidence>
<evidence type="ECO:0000256" key="2">
    <source>
        <dbReference type="ARBA" id="ARBA00022679"/>
    </source>
</evidence>
<organism evidence="6 7">
    <name type="scientific">Somion occarium</name>
    <dbReference type="NCBI Taxonomy" id="3059160"/>
    <lineage>
        <taxon>Eukaryota</taxon>
        <taxon>Fungi</taxon>
        <taxon>Dikarya</taxon>
        <taxon>Basidiomycota</taxon>
        <taxon>Agaricomycotina</taxon>
        <taxon>Agaricomycetes</taxon>
        <taxon>Polyporales</taxon>
        <taxon>Cerrenaceae</taxon>
        <taxon>Somion</taxon>
    </lineage>
</organism>
<evidence type="ECO:0000259" key="5">
    <source>
        <dbReference type="Pfam" id="PF06094"/>
    </source>
</evidence>
<sequence length="163" mass="17998">MATVNGSSYNGSPQPLFLYGTLLAPPLLAWLLTGNRANTNLVASITKPARLYGYSRTSLHGYDYPALVPASNATDFVDGLLLRPQTLSQRQKVDNFEGETYKLTTVTVNVSDESVVEAGAYVYCGDHDRVADEPWDPSTFVKERLEDWLDIFDGMEVLDDEGN</sequence>
<name>A0ABP1D7S1_9APHY</name>
<reference evidence="7" key="1">
    <citation type="submission" date="2024-04" db="EMBL/GenBank/DDBJ databases">
        <authorList>
            <person name="Shaw F."/>
            <person name="Minotto A."/>
        </authorList>
    </citation>
    <scope>NUCLEOTIDE SEQUENCE [LARGE SCALE GENOMIC DNA]</scope>
</reference>